<dbReference type="SMART" id="SM00342">
    <property type="entry name" value="HTH_ARAC"/>
    <property type="match status" value="1"/>
</dbReference>
<keyword evidence="7" id="KW-1185">Reference proteome</keyword>
<keyword evidence="1" id="KW-0805">Transcription regulation</keyword>
<comment type="caution">
    <text evidence="6">The sequence shown here is derived from an EMBL/GenBank/DDBJ whole genome shotgun (WGS) entry which is preliminary data.</text>
</comment>
<dbReference type="InterPro" id="IPR046532">
    <property type="entry name" value="DUF6597"/>
</dbReference>
<dbReference type="Proteomes" id="UP000234789">
    <property type="component" value="Unassembled WGS sequence"/>
</dbReference>
<dbReference type="GO" id="GO:0003700">
    <property type="term" value="F:DNA-binding transcription factor activity"/>
    <property type="evidence" value="ECO:0007669"/>
    <property type="project" value="InterPro"/>
</dbReference>
<feature type="compositionally biased region" description="Acidic residues" evidence="4">
    <location>
        <begin position="179"/>
        <end position="197"/>
    </location>
</feature>
<dbReference type="Gene3D" id="1.10.10.60">
    <property type="entry name" value="Homeodomain-like"/>
    <property type="match status" value="1"/>
</dbReference>
<proteinExistence type="predicted"/>
<dbReference type="InterPro" id="IPR018060">
    <property type="entry name" value="HTH_AraC"/>
</dbReference>
<dbReference type="InterPro" id="IPR009057">
    <property type="entry name" value="Homeodomain-like_sf"/>
</dbReference>
<dbReference type="InterPro" id="IPR050204">
    <property type="entry name" value="AraC_XylS_family_regulators"/>
</dbReference>
<reference evidence="6 7" key="1">
    <citation type="submission" date="2017-05" db="EMBL/GenBank/DDBJ databases">
        <title>Functional genome analysis of Paenibacillus pasadenensis strain R16: insights on endophytic life style and antifungal activity.</title>
        <authorList>
            <person name="Passera A."/>
            <person name="Marcolungo L."/>
            <person name="Casati P."/>
            <person name="Brasca M."/>
            <person name="Quaglino F."/>
            <person name="Delledonne M."/>
        </authorList>
    </citation>
    <scope>NUCLEOTIDE SEQUENCE [LARGE SCALE GENOMIC DNA]</scope>
    <source>
        <strain evidence="6 7">R16</strain>
    </source>
</reference>
<feature type="domain" description="HTH araC/xylS-type" evidence="5">
    <location>
        <begin position="279"/>
        <end position="375"/>
    </location>
</feature>
<evidence type="ECO:0000313" key="6">
    <source>
        <dbReference type="EMBL" id="PLT48195.1"/>
    </source>
</evidence>
<name>A0A2N5NCX7_9BACL</name>
<dbReference type="PROSITE" id="PS01124">
    <property type="entry name" value="HTH_ARAC_FAMILY_2"/>
    <property type="match status" value="1"/>
</dbReference>
<dbReference type="SUPFAM" id="SSF46689">
    <property type="entry name" value="Homeodomain-like"/>
    <property type="match status" value="2"/>
</dbReference>
<evidence type="ECO:0000256" key="1">
    <source>
        <dbReference type="ARBA" id="ARBA00023015"/>
    </source>
</evidence>
<dbReference type="Pfam" id="PF20240">
    <property type="entry name" value="DUF6597"/>
    <property type="match status" value="1"/>
</dbReference>
<dbReference type="Pfam" id="PF12833">
    <property type="entry name" value="HTH_18"/>
    <property type="match status" value="1"/>
</dbReference>
<evidence type="ECO:0000256" key="4">
    <source>
        <dbReference type="SAM" id="MobiDB-lite"/>
    </source>
</evidence>
<dbReference type="GO" id="GO:0043565">
    <property type="term" value="F:sequence-specific DNA binding"/>
    <property type="evidence" value="ECO:0007669"/>
    <property type="project" value="InterPro"/>
</dbReference>
<dbReference type="AlphaFoldDB" id="A0A2N5NCX7"/>
<evidence type="ECO:0000259" key="5">
    <source>
        <dbReference type="PROSITE" id="PS01124"/>
    </source>
</evidence>
<evidence type="ECO:0000313" key="7">
    <source>
        <dbReference type="Proteomes" id="UP000234789"/>
    </source>
</evidence>
<feature type="region of interest" description="Disordered" evidence="4">
    <location>
        <begin position="163"/>
        <end position="275"/>
    </location>
</feature>
<evidence type="ECO:0000256" key="3">
    <source>
        <dbReference type="ARBA" id="ARBA00023163"/>
    </source>
</evidence>
<dbReference type="OrthoDB" id="323290at2"/>
<feature type="compositionally biased region" description="Low complexity" evidence="4">
    <location>
        <begin position="224"/>
        <end position="234"/>
    </location>
</feature>
<evidence type="ECO:0000256" key="2">
    <source>
        <dbReference type="ARBA" id="ARBA00023125"/>
    </source>
</evidence>
<keyword evidence="3" id="KW-0804">Transcription</keyword>
<gene>
    <name evidence="6" type="ORF">B8V81_0327</name>
</gene>
<dbReference type="EMBL" id="NFEZ01000001">
    <property type="protein sequence ID" value="PLT48195.1"/>
    <property type="molecule type" value="Genomic_DNA"/>
</dbReference>
<sequence>MDDRELLPLNNRAIFEPRAAAQSFRLQRLLPQGPAAAYIRHYWLIEWNLPPGAVHTQEVLEHPTVNVVLQPGRSVVSVAGAERSQQRLEGRDEVLGMLFRPGLFRRWLDRDPGELAGRRLPAEQVLGPGVLELERAVFAEPDSSRRAALVDAFWAERLAEPGTLPCFRTTSDPTSDPPSDPEPDPTSDPPSDPEPDPTSDPTPDPTFDPASDPTPASAPPAPVPSGSVSFAPASLGAAPETDPSKMAPSRSAAPGTDHSKRAPSGSASLAPDPSAQLADRIVTGIQLDRSQRSAREVAARWGLSPRSLQRLFRAYIGMTPQAVIRRYRLHETMGLASGDPDWASLALELGYFDQAHLIRDFKAVVGMTPGSYAKRITSEER</sequence>
<organism evidence="6 7">
    <name type="scientific">Paenibacillus pasadenensis</name>
    <dbReference type="NCBI Taxonomy" id="217090"/>
    <lineage>
        <taxon>Bacteria</taxon>
        <taxon>Bacillati</taxon>
        <taxon>Bacillota</taxon>
        <taxon>Bacilli</taxon>
        <taxon>Bacillales</taxon>
        <taxon>Paenibacillaceae</taxon>
        <taxon>Paenibacillus</taxon>
    </lineage>
</organism>
<keyword evidence="2" id="KW-0238">DNA-binding</keyword>
<accession>A0A2N5NCX7</accession>
<protein>
    <submittedName>
        <fullName evidence="6">Transcriptional regulator, AraC family</fullName>
    </submittedName>
</protein>
<dbReference type="PANTHER" id="PTHR46796">
    <property type="entry name" value="HTH-TYPE TRANSCRIPTIONAL ACTIVATOR RHAS-RELATED"/>
    <property type="match status" value="1"/>
</dbReference>
<dbReference type="RefSeq" id="WP_052333212.1">
    <property type="nucleotide sequence ID" value="NZ_BIMM01000070.1"/>
</dbReference>